<gene>
    <name evidence="3" type="ORF">GCM10010517_78260</name>
</gene>
<dbReference type="Proteomes" id="UP001500831">
    <property type="component" value="Unassembled WGS sequence"/>
</dbReference>
<feature type="chain" id="PRO_5046300267" description="Peptidase" evidence="2">
    <location>
        <begin position="31"/>
        <end position="356"/>
    </location>
</feature>
<proteinExistence type="predicted"/>
<reference evidence="3 4" key="1">
    <citation type="journal article" date="2019" name="Int. J. Syst. Evol. Microbiol.">
        <title>The Global Catalogue of Microorganisms (GCM) 10K type strain sequencing project: providing services to taxonomists for standard genome sequencing and annotation.</title>
        <authorList>
            <consortium name="The Broad Institute Genomics Platform"/>
            <consortium name="The Broad Institute Genome Sequencing Center for Infectious Disease"/>
            <person name="Wu L."/>
            <person name="Ma J."/>
        </authorList>
    </citation>
    <scope>NUCLEOTIDE SEQUENCE [LARGE SCALE GENOMIC DNA]</scope>
    <source>
        <strain evidence="3 4">JCM 6242</strain>
    </source>
</reference>
<comment type="caution">
    <text evidence="3">The sequence shown here is derived from an EMBL/GenBank/DDBJ whole genome shotgun (WGS) entry which is preliminary data.</text>
</comment>
<accession>A0ABN3WD18</accession>
<evidence type="ECO:0008006" key="5">
    <source>
        <dbReference type="Google" id="ProtNLM"/>
    </source>
</evidence>
<feature type="signal peptide" evidence="2">
    <location>
        <begin position="1"/>
        <end position="30"/>
    </location>
</feature>
<keyword evidence="1" id="KW-1133">Transmembrane helix</keyword>
<protein>
    <recommendedName>
        <fullName evidence="5">Peptidase</fullName>
    </recommendedName>
</protein>
<keyword evidence="2" id="KW-0732">Signal</keyword>
<sequence length="356" mass="37640">MPSPLTRRPAALAALLALLAYGTLSAPATAQAGRDGGRPADEGAIGIRLLEIPANRVDDPRSRYFIVDHVNPGTTFTRRMEVVSTSPKPQRVELYAAAAAIKGNRFTFAPARTANELSSWIKLDRTAVDLPPRGSVPVKATVAVPAWASKAERYAVIWAQVSSAEPGPEGNVAIVNRVGIRTYLDVGPGGEPPSDFQIGRIVPQRTEDGQPKVTATVTNTGHRAIDVDGQLSLSEGPSSLSAGPFRVTRGTTLAPGDRADVTALLGRDLPDGPWKFRLTLHSGRIERTATGTLTFPEDPGTRGLPVSLDSPGRLALVLAGLLAVLAAVTGPFVLVARRLRARRRTRAGGSRDGELV</sequence>
<feature type="transmembrane region" description="Helical" evidence="1">
    <location>
        <begin position="314"/>
        <end position="336"/>
    </location>
</feature>
<dbReference type="RefSeq" id="WP_344981987.1">
    <property type="nucleotide sequence ID" value="NZ_BAAAVI010000112.1"/>
</dbReference>
<evidence type="ECO:0000313" key="3">
    <source>
        <dbReference type="EMBL" id="GAA2911694.1"/>
    </source>
</evidence>
<organism evidence="3 4">
    <name type="scientific">Streptosporangium fragile</name>
    <dbReference type="NCBI Taxonomy" id="46186"/>
    <lineage>
        <taxon>Bacteria</taxon>
        <taxon>Bacillati</taxon>
        <taxon>Actinomycetota</taxon>
        <taxon>Actinomycetes</taxon>
        <taxon>Streptosporangiales</taxon>
        <taxon>Streptosporangiaceae</taxon>
        <taxon>Streptosporangium</taxon>
    </lineage>
</organism>
<keyword evidence="1" id="KW-0472">Membrane</keyword>
<keyword evidence="1" id="KW-0812">Transmembrane</keyword>
<evidence type="ECO:0000256" key="1">
    <source>
        <dbReference type="SAM" id="Phobius"/>
    </source>
</evidence>
<dbReference type="EMBL" id="BAAAVI010000112">
    <property type="protein sequence ID" value="GAA2911694.1"/>
    <property type="molecule type" value="Genomic_DNA"/>
</dbReference>
<evidence type="ECO:0000313" key="4">
    <source>
        <dbReference type="Proteomes" id="UP001500831"/>
    </source>
</evidence>
<evidence type="ECO:0000256" key="2">
    <source>
        <dbReference type="SAM" id="SignalP"/>
    </source>
</evidence>
<name>A0ABN3WD18_9ACTN</name>
<keyword evidence="4" id="KW-1185">Reference proteome</keyword>